<gene>
    <name evidence="4" type="ORF">SAMN04488111_2933</name>
</gene>
<keyword evidence="1" id="KW-1133">Transmembrane helix</keyword>
<dbReference type="InterPro" id="IPR001296">
    <property type="entry name" value="Glyco_trans_1"/>
</dbReference>
<dbReference type="Pfam" id="PF13439">
    <property type="entry name" value="Glyco_transf_4"/>
    <property type="match status" value="1"/>
</dbReference>
<evidence type="ECO:0000313" key="4">
    <source>
        <dbReference type="EMBL" id="SNR76127.1"/>
    </source>
</evidence>
<name>A0A238YYI3_9FLAO</name>
<dbReference type="PANTHER" id="PTHR45871">
    <property type="entry name" value="N-ACETYLGLUCOSAMINYL-PHOSPHATIDYLINOSITOL BIOSYNTHETIC PROTEIN"/>
    <property type="match status" value="1"/>
</dbReference>
<feature type="domain" description="Glycosyl transferase family 1" evidence="2">
    <location>
        <begin position="187"/>
        <end position="309"/>
    </location>
</feature>
<accession>A0A238YYI3</accession>
<dbReference type="GO" id="GO:0016757">
    <property type="term" value="F:glycosyltransferase activity"/>
    <property type="evidence" value="ECO:0007669"/>
    <property type="project" value="InterPro"/>
</dbReference>
<feature type="transmembrane region" description="Helical" evidence="1">
    <location>
        <begin position="68"/>
        <end position="85"/>
    </location>
</feature>
<dbReference type="InterPro" id="IPR028098">
    <property type="entry name" value="Glyco_trans_4-like_N"/>
</dbReference>
<keyword evidence="5" id="KW-1185">Reference proteome</keyword>
<evidence type="ECO:0000256" key="1">
    <source>
        <dbReference type="SAM" id="Phobius"/>
    </source>
</evidence>
<dbReference type="RefSeq" id="WP_176420397.1">
    <property type="nucleotide sequence ID" value="NZ_FZNX01000005.1"/>
</dbReference>
<dbReference type="SUPFAM" id="SSF53756">
    <property type="entry name" value="UDP-Glycosyltransferase/glycogen phosphorylase"/>
    <property type="match status" value="1"/>
</dbReference>
<organism evidence="4 5">
    <name type="scientific">Lutibacter flavus</name>
    <dbReference type="NCBI Taxonomy" id="691689"/>
    <lineage>
        <taxon>Bacteria</taxon>
        <taxon>Pseudomonadati</taxon>
        <taxon>Bacteroidota</taxon>
        <taxon>Flavobacteriia</taxon>
        <taxon>Flavobacteriales</taxon>
        <taxon>Flavobacteriaceae</taxon>
        <taxon>Lutibacter</taxon>
    </lineage>
</organism>
<feature type="domain" description="Glycosyltransferase subfamily 4-like N-terminal" evidence="3">
    <location>
        <begin position="16"/>
        <end position="179"/>
    </location>
</feature>
<evidence type="ECO:0000259" key="3">
    <source>
        <dbReference type="Pfam" id="PF13439"/>
    </source>
</evidence>
<dbReference type="EMBL" id="FZNX01000005">
    <property type="protein sequence ID" value="SNR76127.1"/>
    <property type="molecule type" value="Genomic_DNA"/>
</dbReference>
<evidence type="ECO:0000313" key="5">
    <source>
        <dbReference type="Proteomes" id="UP000198412"/>
    </source>
</evidence>
<dbReference type="AlphaFoldDB" id="A0A238YYI3"/>
<dbReference type="CDD" id="cd03811">
    <property type="entry name" value="GT4_GT28_WabH-like"/>
    <property type="match status" value="1"/>
</dbReference>
<sequence length="370" mass="42506">MYSKKVLIIINSLKKGGAERIASEFSFYLDRLGYVPIFLLTDGGYVNYKVPVASKIIKLPLSKYSRTFLFPIITLIQAIYVRLYFGGNFKAISFLHRANLVNALSSFFSNRSVVISERSIFSKSYQGYKYYLMKGLLKIIFLRANKIIAISQVVKNELIANFKLNASKITILHNPINIDEFQLKKEKNKFYSTSKNLNFCTVSRLINSKRVDLVIDLFFKLLKFFPESKLHIIGEGDNKEKLIEKIYDLNIQKNVVFYGNVSNVNSILTKCDVFIFASLYESFGNVVLEATSSGLPVVYTSNLESVSEIYLGSNSLSFSFNENFIEMDVELIFKFIDSLKYESFINERATLLKKYSSDDIFKLYFKEIKG</sequence>
<dbReference type="PANTHER" id="PTHR45871:SF1">
    <property type="entry name" value="PHOSPHATIDYLINOSITOL N-ACETYLGLUCOSAMINYLTRANSFERASE SUBUNIT A"/>
    <property type="match status" value="1"/>
</dbReference>
<dbReference type="Proteomes" id="UP000198412">
    <property type="component" value="Unassembled WGS sequence"/>
</dbReference>
<reference evidence="5" key="1">
    <citation type="submission" date="2017-06" db="EMBL/GenBank/DDBJ databases">
        <authorList>
            <person name="Varghese N."/>
            <person name="Submissions S."/>
        </authorList>
    </citation>
    <scope>NUCLEOTIDE SEQUENCE [LARGE SCALE GENOMIC DNA]</scope>
    <source>
        <strain evidence="5">DSM 27993</strain>
    </source>
</reference>
<keyword evidence="1" id="KW-0812">Transmembrane</keyword>
<dbReference type="Gene3D" id="3.40.50.2000">
    <property type="entry name" value="Glycogen Phosphorylase B"/>
    <property type="match status" value="2"/>
</dbReference>
<protein>
    <submittedName>
        <fullName evidence="4">Glycosyltransferase Family 4</fullName>
    </submittedName>
</protein>
<evidence type="ECO:0000259" key="2">
    <source>
        <dbReference type="Pfam" id="PF00534"/>
    </source>
</evidence>
<proteinExistence type="predicted"/>
<keyword evidence="4" id="KW-0808">Transferase</keyword>
<keyword evidence="1" id="KW-0472">Membrane</keyword>
<dbReference type="Pfam" id="PF00534">
    <property type="entry name" value="Glycos_transf_1"/>
    <property type="match status" value="1"/>
</dbReference>